<evidence type="ECO:0000259" key="13">
    <source>
        <dbReference type="Pfam" id="PF00593"/>
    </source>
</evidence>
<evidence type="ECO:0000313" key="16">
    <source>
        <dbReference type="Proteomes" id="UP000254893"/>
    </source>
</evidence>
<evidence type="ECO:0000256" key="12">
    <source>
        <dbReference type="SAM" id="SignalP"/>
    </source>
</evidence>
<dbReference type="PANTHER" id="PTHR30069:SF29">
    <property type="entry name" value="HEMOGLOBIN AND HEMOGLOBIN-HAPTOGLOBIN-BINDING PROTEIN 1-RELATED"/>
    <property type="match status" value="1"/>
</dbReference>
<gene>
    <name evidence="15" type="primary">fepA_1</name>
    <name evidence="15" type="ORF">NCTC11388_00132</name>
</gene>
<dbReference type="EMBL" id="UGYW01000001">
    <property type="protein sequence ID" value="SUI96770.1"/>
    <property type="molecule type" value="Genomic_DNA"/>
</dbReference>
<dbReference type="Pfam" id="PF00593">
    <property type="entry name" value="TonB_dep_Rec_b-barrel"/>
    <property type="match status" value="1"/>
</dbReference>
<sequence>MIKKFSIKAPFKPIFLSLLLTGTGSSALIVKAGSMGKIDYSHARHLQQGIKGKVTDGTTPLSGVTVIVKGSAKATSTDASGNFSIDAKVGDVLTFSSVGYEPQEVKVIGATVSVQLISDNEALEEVVVVGFAKQKKVNLTGAVQAISSKDLEDRPVTNVSSAIQGKFAGVTISQNSGQPGKDNGTIRIRGLGTINNANPLVIVDGIESSMNNINPNDIENISVLKDGPSAAIYGSKAANGVILITTKKGGNGKPQLNYTGYAGIQDPTRLPNYMDSYDHAVILNEALTNEGKTIRFSEADLQGFKSGSDPDKYPNTDWLDLLYQGSGFQQSHNLQVTGGTDDVKYMASAGYLGQKGVIKIAASDRYNLRTNIGAKVSERLNLDLGLAYNYQRIDEPVNPYTGDMAQIFRQSNRIPSFIPYKYSNGYYGYYGDGNPIAWLDMGSVDKMINKHTQVNFSGEFKIMEGLKFKQVVGFQPIDNLSSKFVKDIQYYDNTTGTTTSKQGPNNLTVYNFQSERLTFQSLLTYDKKIGQHQLNVLGGFMDETFKADFSSSYRQNFLNNDLSEINLGDVDGQRAEGGAKKLILRSWFGRVNYVFADKYLLEANVRHDGTSRFLGSNRWSTFPSFSAGWRISQEEFFTNSSLANSISEFKLRGGWGKLGNQQLAATTDNNYPTDDSYYPGIVVINTGYNYPFGGTPNLGGAIVNSANPFLAWESTQSTNIGFDLNFKNNLGIVVDYFDRITDGVLLQLPVSSLYGLPAPTQNAGKVQNNGIEVQLNYQGRAGELKYSFAVNGSYINNQIKQWKNAAAEPNGTFYVYQQGSPIRSFYGYETLGIYRTDEEYKNSGVKGVNNNVGAGDLIYKDQNGDGKIDGNDRVYLGSPDPKYIFGLTSNLSYKNFDLSVFFQGAAKVQGYLWGEAIGSISGSDKPTDIYADRFNANTNPNGSMPRALTSWTQNSPSSTPSDFWIQNASYLRLKNITLGYTIPKSFVDKIGIKGAKIYYSGQNLLTFTGFAKGFDPETPADSRGNFYPQVKTNVFGLNVNF</sequence>
<evidence type="ECO:0000256" key="10">
    <source>
        <dbReference type="PROSITE-ProRule" id="PRU01360"/>
    </source>
</evidence>
<keyword evidence="7 10" id="KW-0472">Membrane</keyword>
<dbReference type="InterPro" id="IPR008969">
    <property type="entry name" value="CarboxyPept-like_regulatory"/>
</dbReference>
<dbReference type="NCBIfam" id="TIGR04057">
    <property type="entry name" value="SusC_RagA_signa"/>
    <property type="match status" value="1"/>
</dbReference>
<organism evidence="15 16">
    <name type="scientific">Sphingobacterium spiritivorum</name>
    <name type="common">Flavobacterium spiritivorum</name>
    <dbReference type="NCBI Taxonomy" id="258"/>
    <lineage>
        <taxon>Bacteria</taxon>
        <taxon>Pseudomonadati</taxon>
        <taxon>Bacteroidota</taxon>
        <taxon>Sphingobacteriia</taxon>
        <taxon>Sphingobacteriales</taxon>
        <taxon>Sphingobacteriaceae</taxon>
        <taxon>Sphingobacterium</taxon>
    </lineage>
</organism>
<evidence type="ECO:0000256" key="4">
    <source>
        <dbReference type="ARBA" id="ARBA00022692"/>
    </source>
</evidence>
<feature type="domain" description="TonB-dependent receptor-like beta-barrel" evidence="13">
    <location>
        <begin position="446"/>
        <end position="1004"/>
    </location>
</feature>
<dbReference type="InterPro" id="IPR023997">
    <property type="entry name" value="TonB-dep_OMP_SusC/RagA_CS"/>
</dbReference>
<feature type="signal peptide" evidence="12">
    <location>
        <begin position="1"/>
        <end position="27"/>
    </location>
</feature>
<dbReference type="FunFam" id="2.170.130.10:FF:000003">
    <property type="entry name" value="SusC/RagA family TonB-linked outer membrane protein"/>
    <property type="match status" value="1"/>
</dbReference>
<dbReference type="InterPro" id="IPR037066">
    <property type="entry name" value="Plug_dom_sf"/>
</dbReference>
<name>A0A380B8I7_SPHSI</name>
<comment type="similarity">
    <text evidence="10 11">Belongs to the TonB-dependent receptor family.</text>
</comment>
<dbReference type="Gene3D" id="2.60.40.1120">
    <property type="entry name" value="Carboxypeptidase-like, regulatory domain"/>
    <property type="match status" value="1"/>
</dbReference>
<dbReference type="Gene3D" id="2.170.130.10">
    <property type="entry name" value="TonB-dependent receptor, plug domain"/>
    <property type="match status" value="1"/>
</dbReference>
<keyword evidence="9 10" id="KW-0998">Cell outer membrane</keyword>
<dbReference type="NCBIfam" id="TIGR04056">
    <property type="entry name" value="OMP_RagA_SusC"/>
    <property type="match status" value="1"/>
</dbReference>
<dbReference type="InterPro" id="IPR036942">
    <property type="entry name" value="Beta-barrel_TonB_sf"/>
</dbReference>
<evidence type="ECO:0000256" key="2">
    <source>
        <dbReference type="ARBA" id="ARBA00022448"/>
    </source>
</evidence>
<evidence type="ECO:0000259" key="14">
    <source>
        <dbReference type="Pfam" id="PF07715"/>
    </source>
</evidence>
<dbReference type="RefSeq" id="WP_115168708.1">
    <property type="nucleotide sequence ID" value="NZ_UGYW01000001.1"/>
</dbReference>
<dbReference type="InterPro" id="IPR039426">
    <property type="entry name" value="TonB-dep_rcpt-like"/>
</dbReference>
<keyword evidence="2 10" id="KW-0813">Transport</keyword>
<protein>
    <submittedName>
        <fullName evidence="15">Enterobactin outer-membrane receptor</fullName>
    </submittedName>
</protein>
<dbReference type="Proteomes" id="UP000254893">
    <property type="component" value="Unassembled WGS sequence"/>
</dbReference>
<evidence type="ECO:0000256" key="8">
    <source>
        <dbReference type="ARBA" id="ARBA00023170"/>
    </source>
</evidence>
<dbReference type="PANTHER" id="PTHR30069">
    <property type="entry name" value="TONB-DEPENDENT OUTER MEMBRANE RECEPTOR"/>
    <property type="match status" value="1"/>
</dbReference>
<dbReference type="AlphaFoldDB" id="A0A380B8I7"/>
<evidence type="ECO:0000256" key="9">
    <source>
        <dbReference type="ARBA" id="ARBA00023237"/>
    </source>
</evidence>
<dbReference type="Gene3D" id="2.40.170.20">
    <property type="entry name" value="TonB-dependent receptor, beta-barrel domain"/>
    <property type="match status" value="1"/>
</dbReference>
<dbReference type="InterPro" id="IPR012910">
    <property type="entry name" value="Plug_dom"/>
</dbReference>
<dbReference type="PROSITE" id="PS52016">
    <property type="entry name" value="TONB_DEPENDENT_REC_3"/>
    <property type="match status" value="1"/>
</dbReference>
<keyword evidence="8 15" id="KW-0675">Receptor</keyword>
<dbReference type="Pfam" id="PF13715">
    <property type="entry name" value="CarbopepD_reg_2"/>
    <property type="match status" value="1"/>
</dbReference>
<dbReference type="GO" id="GO:0015344">
    <property type="term" value="F:siderophore uptake transmembrane transporter activity"/>
    <property type="evidence" value="ECO:0007669"/>
    <property type="project" value="TreeGrafter"/>
</dbReference>
<dbReference type="SUPFAM" id="SSF56935">
    <property type="entry name" value="Porins"/>
    <property type="match status" value="1"/>
</dbReference>
<keyword evidence="5 12" id="KW-0732">Signal</keyword>
<keyword evidence="3 10" id="KW-1134">Transmembrane beta strand</keyword>
<feature type="domain" description="TonB-dependent receptor plug" evidence="14">
    <location>
        <begin position="136"/>
        <end position="241"/>
    </location>
</feature>
<dbReference type="Pfam" id="PF07715">
    <property type="entry name" value="Plug"/>
    <property type="match status" value="1"/>
</dbReference>
<accession>A0A380B8I7</accession>
<comment type="subcellular location">
    <subcellularLocation>
        <location evidence="1 10">Cell outer membrane</location>
        <topology evidence="1 10">Multi-pass membrane protein</topology>
    </subcellularLocation>
</comment>
<evidence type="ECO:0000256" key="3">
    <source>
        <dbReference type="ARBA" id="ARBA00022452"/>
    </source>
</evidence>
<evidence type="ECO:0000313" key="15">
    <source>
        <dbReference type="EMBL" id="SUI96770.1"/>
    </source>
</evidence>
<keyword evidence="6 11" id="KW-0798">TonB box</keyword>
<evidence type="ECO:0000256" key="1">
    <source>
        <dbReference type="ARBA" id="ARBA00004571"/>
    </source>
</evidence>
<proteinExistence type="inferred from homology"/>
<dbReference type="InterPro" id="IPR023996">
    <property type="entry name" value="TonB-dep_OMP_SusC/RagA"/>
</dbReference>
<feature type="chain" id="PRO_5016971453" evidence="12">
    <location>
        <begin position="28"/>
        <end position="1041"/>
    </location>
</feature>
<dbReference type="SUPFAM" id="SSF49464">
    <property type="entry name" value="Carboxypeptidase regulatory domain-like"/>
    <property type="match status" value="1"/>
</dbReference>
<evidence type="ECO:0000256" key="6">
    <source>
        <dbReference type="ARBA" id="ARBA00023077"/>
    </source>
</evidence>
<dbReference type="GO" id="GO:0044718">
    <property type="term" value="P:siderophore transmembrane transport"/>
    <property type="evidence" value="ECO:0007669"/>
    <property type="project" value="TreeGrafter"/>
</dbReference>
<dbReference type="GO" id="GO:0009279">
    <property type="term" value="C:cell outer membrane"/>
    <property type="evidence" value="ECO:0007669"/>
    <property type="project" value="UniProtKB-SubCell"/>
</dbReference>
<reference evidence="15 16" key="1">
    <citation type="submission" date="2018-06" db="EMBL/GenBank/DDBJ databases">
        <authorList>
            <consortium name="Pathogen Informatics"/>
            <person name="Doyle S."/>
        </authorList>
    </citation>
    <scope>NUCLEOTIDE SEQUENCE [LARGE SCALE GENOMIC DNA]</scope>
    <source>
        <strain evidence="15 16">NCTC11388</strain>
    </source>
</reference>
<evidence type="ECO:0000256" key="11">
    <source>
        <dbReference type="RuleBase" id="RU003357"/>
    </source>
</evidence>
<dbReference type="InterPro" id="IPR000531">
    <property type="entry name" value="Beta-barrel_TonB"/>
</dbReference>
<evidence type="ECO:0000256" key="5">
    <source>
        <dbReference type="ARBA" id="ARBA00022729"/>
    </source>
</evidence>
<evidence type="ECO:0000256" key="7">
    <source>
        <dbReference type="ARBA" id="ARBA00023136"/>
    </source>
</evidence>
<keyword evidence="4 10" id="KW-0812">Transmembrane</keyword>